<dbReference type="EMBL" id="MU856034">
    <property type="protein sequence ID" value="KAK3897949.1"/>
    <property type="molecule type" value="Genomic_DNA"/>
</dbReference>
<protein>
    <submittedName>
        <fullName evidence="2">Uncharacterized protein</fullName>
    </submittedName>
</protein>
<reference evidence="2" key="1">
    <citation type="journal article" date="2023" name="Mol. Phylogenet. Evol.">
        <title>Genome-scale phylogeny and comparative genomics of the fungal order Sordariales.</title>
        <authorList>
            <person name="Hensen N."/>
            <person name="Bonometti L."/>
            <person name="Westerberg I."/>
            <person name="Brannstrom I.O."/>
            <person name="Guillou S."/>
            <person name="Cros-Aarteil S."/>
            <person name="Calhoun S."/>
            <person name="Haridas S."/>
            <person name="Kuo A."/>
            <person name="Mondo S."/>
            <person name="Pangilinan J."/>
            <person name="Riley R."/>
            <person name="LaButti K."/>
            <person name="Andreopoulos B."/>
            <person name="Lipzen A."/>
            <person name="Chen C."/>
            <person name="Yan M."/>
            <person name="Daum C."/>
            <person name="Ng V."/>
            <person name="Clum A."/>
            <person name="Steindorff A."/>
            <person name="Ohm R.A."/>
            <person name="Martin F."/>
            <person name="Silar P."/>
            <person name="Natvig D.O."/>
            <person name="Lalanne C."/>
            <person name="Gautier V."/>
            <person name="Ament-Velasquez S.L."/>
            <person name="Kruys A."/>
            <person name="Hutchinson M.I."/>
            <person name="Powell A.J."/>
            <person name="Barry K."/>
            <person name="Miller A.N."/>
            <person name="Grigoriev I.V."/>
            <person name="Debuchy R."/>
            <person name="Gladieux P."/>
            <person name="Hiltunen Thoren M."/>
            <person name="Johannesson H."/>
        </authorList>
    </citation>
    <scope>NUCLEOTIDE SEQUENCE</scope>
    <source>
        <strain evidence="2">CBS 103.79</strain>
    </source>
</reference>
<accession>A0AAN6RPF7</accession>
<reference evidence="2" key="2">
    <citation type="submission" date="2023-05" db="EMBL/GenBank/DDBJ databases">
        <authorList>
            <consortium name="Lawrence Berkeley National Laboratory"/>
            <person name="Steindorff A."/>
            <person name="Hensen N."/>
            <person name="Bonometti L."/>
            <person name="Westerberg I."/>
            <person name="Brannstrom I.O."/>
            <person name="Guillou S."/>
            <person name="Cros-Aarteil S."/>
            <person name="Calhoun S."/>
            <person name="Haridas S."/>
            <person name="Kuo A."/>
            <person name="Mondo S."/>
            <person name="Pangilinan J."/>
            <person name="Riley R."/>
            <person name="Labutti K."/>
            <person name="Andreopoulos B."/>
            <person name="Lipzen A."/>
            <person name="Chen C."/>
            <person name="Yanf M."/>
            <person name="Daum C."/>
            <person name="Ng V."/>
            <person name="Clum A."/>
            <person name="Ohm R."/>
            <person name="Martin F."/>
            <person name="Silar P."/>
            <person name="Natvig D."/>
            <person name="Lalanne C."/>
            <person name="Gautier V."/>
            <person name="Ament-Velasquez S.L."/>
            <person name="Kruys A."/>
            <person name="Hutchinson M.I."/>
            <person name="Powell A.J."/>
            <person name="Barry K."/>
            <person name="Miller A.N."/>
            <person name="Grigoriev I.V."/>
            <person name="Debuchy R."/>
            <person name="Gladieux P."/>
            <person name="Thoren M.H."/>
            <person name="Johannesson H."/>
        </authorList>
    </citation>
    <scope>NUCLEOTIDE SEQUENCE</scope>
    <source>
        <strain evidence="2">CBS 103.79</strain>
    </source>
</reference>
<organism evidence="2 3">
    <name type="scientific">Staphylotrichum tortipilum</name>
    <dbReference type="NCBI Taxonomy" id="2831512"/>
    <lineage>
        <taxon>Eukaryota</taxon>
        <taxon>Fungi</taxon>
        <taxon>Dikarya</taxon>
        <taxon>Ascomycota</taxon>
        <taxon>Pezizomycotina</taxon>
        <taxon>Sordariomycetes</taxon>
        <taxon>Sordariomycetidae</taxon>
        <taxon>Sordariales</taxon>
        <taxon>Chaetomiaceae</taxon>
        <taxon>Staphylotrichum</taxon>
    </lineage>
</organism>
<keyword evidence="3" id="KW-1185">Reference proteome</keyword>
<feature type="region of interest" description="Disordered" evidence="1">
    <location>
        <begin position="1"/>
        <end position="55"/>
    </location>
</feature>
<evidence type="ECO:0000313" key="2">
    <source>
        <dbReference type="EMBL" id="KAK3897949.1"/>
    </source>
</evidence>
<evidence type="ECO:0000256" key="1">
    <source>
        <dbReference type="SAM" id="MobiDB-lite"/>
    </source>
</evidence>
<evidence type="ECO:0000313" key="3">
    <source>
        <dbReference type="Proteomes" id="UP001303889"/>
    </source>
</evidence>
<feature type="compositionally biased region" description="Low complexity" evidence="1">
    <location>
        <begin position="1"/>
        <end position="19"/>
    </location>
</feature>
<gene>
    <name evidence="2" type="ORF">C8A05DRAFT_19382</name>
</gene>
<dbReference type="AlphaFoldDB" id="A0AAN6RPF7"/>
<comment type="caution">
    <text evidence="2">The sequence shown here is derived from an EMBL/GenBank/DDBJ whole genome shotgun (WGS) entry which is preliminary data.</text>
</comment>
<name>A0AAN6RPF7_9PEZI</name>
<proteinExistence type="predicted"/>
<dbReference type="Proteomes" id="UP001303889">
    <property type="component" value="Unassembled WGS sequence"/>
</dbReference>
<sequence>MPPQSTQASAATAATPQPALTESRQPLQPIPANITRVPGAPPVRKKPGPKPKSLLDRKAVDKLVKRQQRSYSRENKVQVLTFLLHHKVVRVPLAQQRRRRQGSSEADAILSVDLVAYRDVTLEEAAAFFKIPPDTVGSWWARREAILQETTVMAVPGGQTLRSSCTSDFRSVVKHGLSQQWDGFVANQGRYFLFFTPKTPLSLPSLGGGLPASSNAILSQDGESLTKHKSFQRSYSILSAASSGKKFSLKYLFSI</sequence>